<organism evidence="2 3">
    <name type="scientific">Sphingomonas xinjiangensis</name>
    <dbReference type="NCBI Taxonomy" id="643568"/>
    <lineage>
        <taxon>Bacteria</taxon>
        <taxon>Pseudomonadati</taxon>
        <taxon>Pseudomonadota</taxon>
        <taxon>Alphaproteobacteria</taxon>
        <taxon>Sphingomonadales</taxon>
        <taxon>Sphingomonadaceae</taxon>
        <taxon>Sphingomonas</taxon>
    </lineage>
</organism>
<dbReference type="RefSeq" id="WP_184091314.1">
    <property type="nucleotide sequence ID" value="NZ_JACIJF010000021.1"/>
</dbReference>
<dbReference type="EMBL" id="JACIJF010000021">
    <property type="protein sequence ID" value="MBB5712623.1"/>
    <property type="molecule type" value="Genomic_DNA"/>
</dbReference>
<sequence length="94" mass="10466">MSRIRSVLDFGYTTYGVLTPVLVATFAFSDVSTLRFMKLFSVLLFVIGSVLIVEGYLRFGQGWRLAAAESFATKRCLRRADGGLQRGSWRCASC</sequence>
<reference evidence="2 3" key="1">
    <citation type="submission" date="2020-08" db="EMBL/GenBank/DDBJ databases">
        <title>Genomic Encyclopedia of Type Strains, Phase IV (KMG-IV): sequencing the most valuable type-strain genomes for metagenomic binning, comparative biology and taxonomic classification.</title>
        <authorList>
            <person name="Goeker M."/>
        </authorList>
    </citation>
    <scope>NUCLEOTIDE SEQUENCE [LARGE SCALE GENOMIC DNA]</scope>
    <source>
        <strain evidence="2 3">DSM 26736</strain>
    </source>
</reference>
<proteinExistence type="predicted"/>
<feature type="transmembrane region" description="Helical" evidence="1">
    <location>
        <begin position="35"/>
        <end position="57"/>
    </location>
</feature>
<keyword evidence="3" id="KW-1185">Reference proteome</keyword>
<dbReference type="Proteomes" id="UP000527143">
    <property type="component" value="Unassembled WGS sequence"/>
</dbReference>
<keyword evidence="1" id="KW-1133">Transmembrane helix</keyword>
<accession>A0A840YSJ5</accession>
<keyword evidence="1" id="KW-0472">Membrane</keyword>
<evidence type="ECO:0000256" key="1">
    <source>
        <dbReference type="SAM" id="Phobius"/>
    </source>
</evidence>
<dbReference type="AlphaFoldDB" id="A0A840YSJ5"/>
<comment type="caution">
    <text evidence="2">The sequence shown here is derived from an EMBL/GenBank/DDBJ whole genome shotgun (WGS) entry which is preliminary data.</text>
</comment>
<gene>
    <name evidence="2" type="ORF">FHT02_003883</name>
</gene>
<evidence type="ECO:0000313" key="3">
    <source>
        <dbReference type="Proteomes" id="UP000527143"/>
    </source>
</evidence>
<name>A0A840YSJ5_9SPHN</name>
<evidence type="ECO:0000313" key="2">
    <source>
        <dbReference type="EMBL" id="MBB5712623.1"/>
    </source>
</evidence>
<protein>
    <submittedName>
        <fullName evidence="2">Uncharacterized protein</fullName>
    </submittedName>
</protein>
<feature type="transmembrane region" description="Helical" evidence="1">
    <location>
        <begin position="12"/>
        <end position="29"/>
    </location>
</feature>
<keyword evidence="1" id="KW-0812">Transmembrane</keyword>